<evidence type="ECO:0000256" key="2">
    <source>
        <dbReference type="ARBA" id="ARBA00009279"/>
    </source>
</evidence>
<proteinExistence type="inferred from homology"/>
<gene>
    <name evidence="5" type="ORF">NXF25_020253</name>
</gene>
<dbReference type="EMBL" id="JAOTOJ010000008">
    <property type="protein sequence ID" value="KAK9396892.1"/>
    <property type="molecule type" value="Genomic_DNA"/>
</dbReference>
<dbReference type="GO" id="GO:0070273">
    <property type="term" value="F:phosphatidylinositol-4-phosphate binding"/>
    <property type="evidence" value="ECO:0007669"/>
    <property type="project" value="TreeGrafter"/>
</dbReference>
<comment type="subcellular location">
    <subcellularLocation>
        <location evidence="1">Endomembrane system</location>
    </subcellularLocation>
</comment>
<dbReference type="PANTHER" id="PTHR16399:SF18">
    <property type="entry name" value="GASDERMIN-A"/>
    <property type="match status" value="1"/>
</dbReference>
<sequence>MFKKLAKQLIQELDSDGKLIPVSSLAQNDGFQIFSLVTKKPYKWPWNNRKYSPISFKLADILQEEAIMEIELKHSEPLLFSANACHKSGGWLNFKIRSTEVDVGGLALACLNASPVHLRKTYVDPGELWKRDISLSVVQQMYPKLHLYIVTEVLEITEPFLIEEIVQTGGKGEVSAMDILKIQEHVYLNQRFQTMLVPSPTYDAFQSELGSSLTGKLLPNFESLQSSLTVQQVQDAVKEAYEPLLYQTQPLKKNLLESFEIFLQNRNVSTVRSMQNEVIIFEARPFLHREGQDLSSCFLKLFEVVQSIPLSQVSSSSFAASLDCWSLPWQVTMLIAPVEMLLSYLGIFQDTKRGENQDFWEPMHFLCSSIDGPRKYYLDYEMMLLLQKMLEKKQLAKPMDMILERILSGEECGNFTLPSHSLMEEEIDLNLDMLQICGLDLEVGENSITCQWNNDACSELAALYSSLSALKILRG</sequence>
<evidence type="ECO:0000313" key="6">
    <source>
        <dbReference type="Proteomes" id="UP001474421"/>
    </source>
</evidence>
<dbReference type="PANTHER" id="PTHR16399">
    <property type="entry name" value="GASDERMIN"/>
    <property type="match status" value="1"/>
</dbReference>
<comment type="caution">
    <text evidence="5">The sequence shown here is derived from an EMBL/GenBank/DDBJ whole genome shotgun (WGS) entry which is preliminary data.</text>
</comment>
<organism evidence="5 6">
    <name type="scientific">Crotalus adamanteus</name>
    <name type="common">Eastern diamondback rattlesnake</name>
    <dbReference type="NCBI Taxonomy" id="8729"/>
    <lineage>
        <taxon>Eukaryota</taxon>
        <taxon>Metazoa</taxon>
        <taxon>Chordata</taxon>
        <taxon>Craniata</taxon>
        <taxon>Vertebrata</taxon>
        <taxon>Euteleostomi</taxon>
        <taxon>Lepidosauria</taxon>
        <taxon>Squamata</taxon>
        <taxon>Bifurcata</taxon>
        <taxon>Unidentata</taxon>
        <taxon>Episquamata</taxon>
        <taxon>Toxicofera</taxon>
        <taxon>Serpentes</taxon>
        <taxon>Colubroidea</taxon>
        <taxon>Viperidae</taxon>
        <taxon>Crotalinae</taxon>
        <taxon>Crotalus</taxon>
    </lineage>
</organism>
<evidence type="ECO:0000259" key="4">
    <source>
        <dbReference type="Pfam" id="PF04598"/>
    </source>
</evidence>
<comment type="similarity">
    <text evidence="2">Belongs to the gasdermin family.</text>
</comment>
<feature type="domain" description="Gasdermin pore forming" evidence="4">
    <location>
        <begin position="1"/>
        <end position="186"/>
    </location>
</feature>
<name>A0AAW1B509_CROAD</name>
<evidence type="ECO:0000313" key="5">
    <source>
        <dbReference type="EMBL" id="KAK9396892.1"/>
    </source>
</evidence>
<dbReference type="Pfam" id="PF04598">
    <property type="entry name" value="Gasdermin"/>
    <property type="match status" value="1"/>
</dbReference>
<dbReference type="AlphaFoldDB" id="A0AAW1B509"/>
<dbReference type="GO" id="GO:0005546">
    <property type="term" value="F:phosphatidylinositol-4,5-bisphosphate binding"/>
    <property type="evidence" value="ECO:0007669"/>
    <property type="project" value="TreeGrafter"/>
</dbReference>
<dbReference type="InterPro" id="IPR040460">
    <property type="entry name" value="Gasdermin_pore"/>
</dbReference>
<keyword evidence="6" id="KW-1185">Reference proteome</keyword>
<dbReference type="InterPro" id="IPR007677">
    <property type="entry name" value="Gasdermin"/>
</dbReference>
<dbReference type="Proteomes" id="UP001474421">
    <property type="component" value="Unassembled WGS sequence"/>
</dbReference>
<keyword evidence="3" id="KW-0472">Membrane</keyword>
<evidence type="ECO:0000256" key="1">
    <source>
        <dbReference type="ARBA" id="ARBA00004308"/>
    </source>
</evidence>
<dbReference type="GO" id="GO:0001786">
    <property type="term" value="F:phosphatidylserine binding"/>
    <property type="evidence" value="ECO:0007669"/>
    <property type="project" value="TreeGrafter"/>
</dbReference>
<reference evidence="5 6" key="1">
    <citation type="journal article" date="2024" name="Proc. Natl. Acad. Sci. U.S.A.">
        <title>The genetic regulatory architecture and epigenomic basis for age-related changes in rattlesnake venom.</title>
        <authorList>
            <person name="Hogan M.P."/>
            <person name="Holding M.L."/>
            <person name="Nystrom G.S."/>
            <person name="Colston T.J."/>
            <person name="Bartlett D.A."/>
            <person name="Mason A.J."/>
            <person name="Ellsworth S.A."/>
            <person name="Rautsaw R.M."/>
            <person name="Lawrence K.C."/>
            <person name="Strickland J.L."/>
            <person name="He B."/>
            <person name="Fraser P."/>
            <person name="Margres M.J."/>
            <person name="Gilbert D.M."/>
            <person name="Gibbs H.L."/>
            <person name="Parkinson C.L."/>
            <person name="Rokyta D.R."/>
        </authorList>
    </citation>
    <scope>NUCLEOTIDE SEQUENCE [LARGE SCALE GENOMIC DNA]</scope>
    <source>
        <strain evidence="5">DRR0105</strain>
    </source>
</reference>
<evidence type="ECO:0000256" key="3">
    <source>
        <dbReference type="ARBA" id="ARBA00023136"/>
    </source>
</evidence>
<dbReference type="GO" id="GO:0012505">
    <property type="term" value="C:endomembrane system"/>
    <property type="evidence" value="ECO:0007669"/>
    <property type="project" value="UniProtKB-SubCell"/>
</dbReference>
<dbReference type="GO" id="GO:0070269">
    <property type="term" value="P:pyroptotic inflammatory response"/>
    <property type="evidence" value="ECO:0007669"/>
    <property type="project" value="TreeGrafter"/>
</dbReference>
<dbReference type="GO" id="GO:0042742">
    <property type="term" value="P:defense response to bacterium"/>
    <property type="evidence" value="ECO:0007669"/>
    <property type="project" value="TreeGrafter"/>
</dbReference>
<accession>A0AAW1B509</accession>
<protein>
    <recommendedName>
        <fullName evidence="4">Gasdermin pore forming domain-containing protein</fullName>
    </recommendedName>
</protein>